<dbReference type="EMBL" id="CP121682">
    <property type="protein sequence ID" value="WGD44129.1"/>
    <property type="molecule type" value="Genomic_DNA"/>
</dbReference>
<dbReference type="Proteomes" id="UP001216440">
    <property type="component" value="Chromosome"/>
</dbReference>
<feature type="compositionally biased region" description="Polar residues" evidence="1">
    <location>
        <begin position="12"/>
        <end position="21"/>
    </location>
</feature>
<sequence>MTAGEKRPSHRANVTTDSPASSMIGAQVGRGTWKPSFGAASPCHGFASLARGGMIPASANAGFRV</sequence>
<evidence type="ECO:0000313" key="3">
    <source>
        <dbReference type="Proteomes" id="UP001216440"/>
    </source>
</evidence>
<protein>
    <submittedName>
        <fullName evidence="2">Uncharacterized protein</fullName>
    </submittedName>
</protein>
<dbReference type="RefSeq" id="WP_279337163.1">
    <property type="nucleotide sequence ID" value="NZ_CP121682.1"/>
</dbReference>
<gene>
    <name evidence="2" type="ORF">PYS65_30565</name>
</gene>
<accession>A0ABY8K9J9</accession>
<name>A0ABY8K9J9_9ACTN</name>
<evidence type="ECO:0000256" key="1">
    <source>
        <dbReference type="SAM" id="MobiDB-lite"/>
    </source>
</evidence>
<proteinExistence type="predicted"/>
<organism evidence="2 3">
    <name type="scientific">Streptomyces cathayae</name>
    <dbReference type="NCBI Taxonomy" id="3031124"/>
    <lineage>
        <taxon>Bacteria</taxon>
        <taxon>Bacillati</taxon>
        <taxon>Actinomycetota</taxon>
        <taxon>Actinomycetes</taxon>
        <taxon>Kitasatosporales</taxon>
        <taxon>Streptomycetaceae</taxon>
        <taxon>Streptomyces</taxon>
    </lineage>
</organism>
<evidence type="ECO:0000313" key="2">
    <source>
        <dbReference type="EMBL" id="WGD44129.1"/>
    </source>
</evidence>
<feature type="region of interest" description="Disordered" evidence="1">
    <location>
        <begin position="1"/>
        <end position="26"/>
    </location>
</feature>
<keyword evidence="3" id="KW-1185">Reference proteome</keyword>
<reference evidence="2 3" key="1">
    <citation type="submission" date="2023-03" db="EMBL/GenBank/DDBJ databases">
        <authorList>
            <person name="Mo P."/>
        </authorList>
    </citation>
    <scope>NUCLEOTIDE SEQUENCE [LARGE SCALE GENOMIC DNA]</scope>
    <source>
        <strain evidence="2 3">HUAS 5</strain>
    </source>
</reference>